<evidence type="ECO:0000256" key="7">
    <source>
        <dbReference type="ARBA" id="ARBA00023136"/>
    </source>
</evidence>
<keyword evidence="7 8" id="KW-0472">Membrane</keyword>
<keyword evidence="4" id="KW-0479">Metal-binding</keyword>
<evidence type="ECO:0000256" key="6">
    <source>
        <dbReference type="ARBA" id="ARBA00023004"/>
    </source>
</evidence>
<dbReference type="InterPro" id="IPR011138">
    <property type="entry name" value="Cytochrome_b-558"/>
</dbReference>
<evidence type="ECO:0000256" key="5">
    <source>
        <dbReference type="ARBA" id="ARBA00022989"/>
    </source>
</evidence>
<dbReference type="SUPFAM" id="SSF81343">
    <property type="entry name" value="Fumarate reductase respiratory complex transmembrane subunits"/>
    <property type="match status" value="1"/>
</dbReference>
<dbReference type="AlphaFoldDB" id="A0A3Q8WV28"/>
<dbReference type="CDD" id="cd03498">
    <property type="entry name" value="SQR_TypeB_2_TM"/>
    <property type="match status" value="1"/>
</dbReference>
<dbReference type="NCBIfam" id="TIGR02046">
    <property type="entry name" value="sdhC_b558_fam"/>
    <property type="match status" value="1"/>
</dbReference>
<dbReference type="Gene3D" id="1.20.1300.10">
    <property type="entry name" value="Fumarate reductase/succinate dehydrogenase, transmembrane subunit"/>
    <property type="match status" value="1"/>
</dbReference>
<dbReference type="GO" id="GO:0016020">
    <property type="term" value="C:membrane"/>
    <property type="evidence" value="ECO:0007669"/>
    <property type="project" value="UniProtKB-SubCell"/>
</dbReference>
<dbReference type="EMBL" id="CP034438">
    <property type="protein sequence ID" value="AZN31000.1"/>
    <property type="molecule type" value="Genomic_DNA"/>
</dbReference>
<accession>A0A3Q8WV28</accession>
<feature type="transmembrane region" description="Helical" evidence="8">
    <location>
        <begin position="226"/>
        <end position="250"/>
    </location>
</feature>
<gene>
    <name evidence="9" type="ORF">EJO69_00670</name>
</gene>
<feature type="transmembrane region" description="Helical" evidence="8">
    <location>
        <begin position="39"/>
        <end position="61"/>
    </location>
</feature>
<keyword evidence="10" id="KW-1185">Reference proteome</keyword>
<proteinExistence type="predicted"/>
<dbReference type="Proteomes" id="UP000270021">
    <property type="component" value="Chromosome"/>
</dbReference>
<comment type="subcellular location">
    <subcellularLocation>
        <location evidence="1">Membrane</location>
    </subcellularLocation>
</comment>
<dbReference type="InterPro" id="IPR000701">
    <property type="entry name" value="SuccDH_FuR_B_TM-su"/>
</dbReference>
<reference evidence="9 10" key="1">
    <citation type="submission" date="2018-12" db="EMBL/GenBank/DDBJ databases">
        <title>Complete genome sequence of Flaviflexus salsibiostraticola KCTC 33148.</title>
        <authorList>
            <person name="Bae J.-W."/>
        </authorList>
    </citation>
    <scope>NUCLEOTIDE SEQUENCE [LARGE SCALE GENOMIC DNA]</scope>
    <source>
        <strain evidence="9 10">KCTC 33148</strain>
    </source>
</reference>
<feature type="transmembrane region" description="Helical" evidence="8">
    <location>
        <begin position="190"/>
        <end position="214"/>
    </location>
</feature>
<evidence type="ECO:0000313" key="10">
    <source>
        <dbReference type="Proteomes" id="UP000270021"/>
    </source>
</evidence>
<feature type="transmembrane region" description="Helical" evidence="8">
    <location>
        <begin position="136"/>
        <end position="157"/>
    </location>
</feature>
<dbReference type="OrthoDB" id="9788081at2"/>
<evidence type="ECO:0000256" key="4">
    <source>
        <dbReference type="ARBA" id="ARBA00022723"/>
    </source>
</evidence>
<dbReference type="GO" id="GO:0046872">
    <property type="term" value="F:metal ion binding"/>
    <property type="evidence" value="ECO:0007669"/>
    <property type="project" value="UniProtKB-KW"/>
</dbReference>
<dbReference type="KEGG" id="fsl:EJO69_00670"/>
<evidence type="ECO:0000256" key="2">
    <source>
        <dbReference type="ARBA" id="ARBA00022617"/>
    </source>
</evidence>
<evidence type="ECO:0000313" key="9">
    <source>
        <dbReference type="EMBL" id="AZN31000.1"/>
    </source>
</evidence>
<evidence type="ECO:0000256" key="8">
    <source>
        <dbReference type="SAM" id="Phobius"/>
    </source>
</evidence>
<keyword evidence="5 8" id="KW-1133">Transmembrane helix</keyword>
<evidence type="ECO:0000256" key="1">
    <source>
        <dbReference type="ARBA" id="ARBA00004370"/>
    </source>
</evidence>
<keyword evidence="6" id="KW-0408">Iron</keyword>
<name>A0A3Q8WV28_9ACTO</name>
<keyword evidence="3 8" id="KW-0812">Transmembrane</keyword>
<dbReference type="Pfam" id="PF01127">
    <property type="entry name" value="Sdh_cyt"/>
    <property type="match status" value="1"/>
</dbReference>
<organism evidence="9 10">
    <name type="scientific">Flaviflexus salsibiostraticola</name>
    <dbReference type="NCBI Taxonomy" id="1282737"/>
    <lineage>
        <taxon>Bacteria</taxon>
        <taxon>Bacillati</taxon>
        <taxon>Actinomycetota</taxon>
        <taxon>Actinomycetes</taxon>
        <taxon>Actinomycetales</taxon>
        <taxon>Actinomycetaceae</taxon>
        <taxon>Flaviflexus</taxon>
    </lineage>
</organism>
<sequence>MTNVDQAVLERGRVATAQAPLPAEHGPRLRQKRVRPANWVLNATAAVTGTLLALFVTIHMVGNLKVFAGADAFNSYAHWLRVVGYPLLPEMSLLWIVRFVMAGAIILHIWATLLIRYRGAKQRGARRSPMMRAGSIISRLMLTTGLVLLVFIIIHILDLTTGHINGSFLSPTATESFAYENLIASFQRPLFAGVYVFSMLALAAHLIHGLWLIATDLGITGGRIRPIWKAVGYSLGVVVAAVNLSIPVAVQLGVLA</sequence>
<evidence type="ECO:0000256" key="3">
    <source>
        <dbReference type="ARBA" id="ARBA00022692"/>
    </source>
</evidence>
<dbReference type="InterPro" id="IPR034804">
    <property type="entry name" value="SQR/QFR_C/D"/>
</dbReference>
<feature type="transmembrane region" description="Helical" evidence="8">
    <location>
        <begin position="93"/>
        <end position="115"/>
    </location>
</feature>
<keyword evidence="2" id="KW-0349">Heme</keyword>
<protein>
    <submittedName>
        <fullName evidence="9">Succinate dehydrogenase cytochrome b subunit</fullName>
    </submittedName>
</protein>